<name>A0A445EJW3_ARAHY</name>
<dbReference type="Pfam" id="PF10536">
    <property type="entry name" value="PMD"/>
    <property type="match status" value="1"/>
</dbReference>
<feature type="domain" description="Aminotransferase-like plant mobile" evidence="1">
    <location>
        <begin position="88"/>
        <end position="224"/>
    </location>
</feature>
<dbReference type="EMBL" id="SDMP01000001">
    <property type="protein sequence ID" value="RYR75623.1"/>
    <property type="molecule type" value="Genomic_DNA"/>
</dbReference>
<comment type="caution">
    <text evidence="2">The sequence shown here is derived from an EMBL/GenBank/DDBJ whole genome shotgun (WGS) entry which is preliminary data.</text>
</comment>
<dbReference type="STRING" id="3818.A0A445EJW3"/>
<dbReference type="PANTHER" id="PTHR46033">
    <property type="entry name" value="PROTEIN MAIN-LIKE 2"/>
    <property type="match status" value="1"/>
</dbReference>
<keyword evidence="3" id="KW-1185">Reference proteome</keyword>
<evidence type="ECO:0000313" key="2">
    <source>
        <dbReference type="EMBL" id="RYR75623.1"/>
    </source>
</evidence>
<dbReference type="InterPro" id="IPR044824">
    <property type="entry name" value="MAIN-like"/>
</dbReference>
<proteinExistence type="predicted"/>
<dbReference type="AlphaFoldDB" id="A0A445EJW3"/>
<protein>
    <recommendedName>
        <fullName evidence="1">Aminotransferase-like plant mobile domain-containing protein</fullName>
    </recommendedName>
</protein>
<organism evidence="2 3">
    <name type="scientific">Arachis hypogaea</name>
    <name type="common">Peanut</name>
    <dbReference type="NCBI Taxonomy" id="3818"/>
    <lineage>
        <taxon>Eukaryota</taxon>
        <taxon>Viridiplantae</taxon>
        <taxon>Streptophyta</taxon>
        <taxon>Embryophyta</taxon>
        <taxon>Tracheophyta</taxon>
        <taxon>Spermatophyta</taxon>
        <taxon>Magnoliopsida</taxon>
        <taxon>eudicotyledons</taxon>
        <taxon>Gunneridae</taxon>
        <taxon>Pentapetalae</taxon>
        <taxon>rosids</taxon>
        <taxon>fabids</taxon>
        <taxon>Fabales</taxon>
        <taxon>Fabaceae</taxon>
        <taxon>Papilionoideae</taxon>
        <taxon>50 kb inversion clade</taxon>
        <taxon>dalbergioids sensu lato</taxon>
        <taxon>Dalbergieae</taxon>
        <taxon>Pterocarpus clade</taxon>
        <taxon>Arachis</taxon>
    </lineage>
</organism>
<sequence>MSDLLLAPTLSLRSYFLLEPTQQPRSVFSMKKITIPKKQKCKDVDRSELHIINDLCYFDYNSSNLTCNHLLPPDRYNHSVEEHLYFIGFYHISHIGIVQCQKALVNALVERWHPDTHTFHLSVGECAVILEDVVVILGLSTNGLLVTRTTMGSFEALETECLHQFGVAPRKSDCRVSCIKLTWLQNLKERLQLIDKNSIQKYVKCHIMLLFGTILFGDKSGTFVH</sequence>
<dbReference type="InterPro" id="IPR019557">
    <property type="entry name" value="AminoTfrase-like_pln_mobile"/>
</dbReference>
<dbReference type="Proteomes" id="UP000289738">
    <property type="component" value="Chromosome A01"/>
</dbReference>
<dbReference type="PANTHER" id="PTHR46033:SF8">
    <property type="entry name" value="PROTEIN MAINTENANCE OF MERISTEMS-LIKE"/>
    <property type="match status" value="1"/>
</dbReference>
<accession>A0A445EJW3</accession>
<evidence type="ECO:0000313" key="3">
    <source>
        <dbReference type="Proteomes" id="UP000289738"/>
    </source>
</evidence>
<reference evidence="2 3" key="1">
    <citation type="submission" date="2019-01" db="EMBL/GenBank/DDBJ databases">
        <title>Sequencing of cultivated peanut Arachis hypogaea provides insights into genome evolution and oil improvement.</title>
        <authorList>
            <person name="Chen X."/>
        </authorList>
    </citation>
    <scope>NUCLEOTIDE SEQUENCE [LARGE SCALE GENOMIC DNA]</scope>
    <source>
        <strain evidence="3">cv. Fuhuasheng</strain>
        <tissue evidence="2">Leaves</tissue>
    </source>
</reference>
<dbReference type="GO" id="GO:0010073">
    <property type="term" value="P:meristem maintenance"/>
    <property type="evidence" value="ECO:0007669"/>
    <property type="project" value="InterPro"/>
</dbReference>
<gene>
    <name evidence="2" type="ORF">Ahy_A01g000187</name>
</gene>
<evidence type="ECO:0000259" key="1">
    <source>
        <dbReference type="Pfam" id="PF10536"/>
    </source>
</evidence>